<accession>A0ABP7J523</accession>
<evidence type="ECO:0000313" key="1">
    <source>
        <dbReference type="EMBL" id="GAA3835022.1"/>
    </source>
</evidence>
<organism evidence="1 2">
    <name type="scientific">Streptomyces coacervatus</name>
    <dbReference type="NCBI Taxonomy" id="647381"/>
    <lineage>
        <taxon>Bacteria</taxon>
        <taxon>Bacillati</taxon>
        <taxon>Actinomycetota</taxon>
        <taxon>Actinomycetes</taxon>
        <taxon>Kitasatosporales</taxon>
        <taxon>Streptomycetaceae</taxon>
        <taxon>Streptomyces</taxon>
    </lineage>
</organism>
<name>A0ABP7J523_9ACTN</name>
<dbReference type="Proteomes" id="UP001501009">
    <property type="component" value="Unassembled WGS sequence"/>
</dbReference>
<protein>
    <submittedName>
        <fullName evidence="1">Uncharacterized protein</fullName>
    </submittedName>
</protein>
<keyword evidence="2" id="KW-1185">Reference proteome</keyword>
<reference evidence="2" key="1">
    <citation type="journal article" date="2019" name="Int. J. Syst. Evol. Microbiol.">
        <title>The Global Catalogue of Microorganisms (GCM) 10K type strain sequencing project: providing services to taxonomists for standard genome sequencing and annotation.</title>
        <authorList>
            <consortium name="The Broad Institute Genomics Platform"/>
            <consortium name="The Broad Institute Genome Sequencing Center for Infectious Disease"/>
            <person name="Wu L."/>
            <person name="Ma J."/>
        </authorList>
    </citation>
    <scope>NUCLEOTIDE SEQUENCE [LARGE SCALE GENOMIC DNA]</scope>
    <source>
        <strain evidence="2">JCM 17138</strain>
    </source>
</reference>
<gene>
    <name evidence="1" type="ORF">GCM10022403_079740</name>
</gene>
<dbReference type="EMBL" id="BAABDE010000031">
    <property type="protein sequence ID" value="GAA3835022.1"/>
    <property type="molecule type" value="Genomic_DNA"/>
</dbReference>
<evidence type="ECO:0000313" key="2">
    <source>
        <dbReference type="Proteomes" id="UP001501009"/>
    </source>
</evidence>
<comment type="caution">
    <text evidence="1">The sequence shown here is derived from an EMBL/GenBank/DDBJ whole genome shotgun (WGS) entry which is preliminary data.</text>
</comment>
<proteinExistence type="predicted"/>
<sequence>MAADLASEGMTARGFAADYAIGELEFAEPAEREPVAEGCGVHPEAVRIGAVPVMGGQGAVRGGP</sequence>